<evidence type="ECO:0000313" key="2">
    <source>
        <dbReference type="EMBL" id="MEC5498221.1"/>
    </source>
</evidence>
<dbReference type="EMBL" id="JARTMM020000001">
    <property type="protein sequence ID" value="MEC5498221.1"/>
    <property type="molecule type" value="Genomic_DNA"/>
</dbReference>
<protein>
    <recommendedName>
        <fullName evidence="4">Phage protein</fullName>
    </recommendedName>
</protein>
<accession>A0A5P6FSQ2</accession>
<reference evidence="2" key="3">
    <citation type="submission" date="2024-01" db="EMBL/GenBank/DDBJ databases">
        <authorList>
            <person name="Macesic N."/>
        </authorList>
    </citation>
    <scope>NUCLEOTIDE SEQUENCE</scope>
    <source>
        <strain evidence="2">CPO519</strain>
    </source>
</reference>
<reference evidence="1" key="2">
    <citation type="submission" date="2023-01" db="EMBL/GenBank/DDBJ databases">
        <title>Genomic dissection of endemic carbapenem resistance: metallo-beta-lactamase gene dissemination through clonal, plasmid and integron transfer pathways.</title>
        <authorList>
            <person name="Macesic N."/>
        </authorList>
    </citation>
    <scope>NUCLEOTIDE SEQUENCE</scope>
    <source>
        <strain evidence="1">CPO519</strain>
    </source>
</reference>
<dbReference type="EMBL" id="JARTMM010000028">
    <property type="protein sequence ID" value="MDK4881876.1"/>
    <property type="molecule type" value="Genomic_DNA"/>
</dbReference>
<gene>
    <name evidence="2" type="ORF">P9867_017715</name>
    <name evidence="1" type="ORF">P9867_09220</name>
</gene>
<sequence>MTKLVNQTHSEELLKRKQEIIEATIHNLLTENDGTFDLSTHEGINAAVDYMVDYLMINQIDENTVNLKEKLIRCLPGSKI</sequence>
<evidence type="ECO:0000313" key="1">
    <source>
        <dbReference type="EMBL" id="MDK4881876.1"/>
    </source>
</evidence>
<organism evidence="1">
    <name type="scientific">Acinetobacter baumannii</name>
    <dbReference type="NCBI Taxonomy" id="470"/>
    <lineage>
        <taxon>Bacteria</taxon>
        <taxon>Pseudomonadati</taxon>
        <taxon>Pseudomonadota</taxon>
        <taxon>Gammaproteobacteria</taxon>
        <taxon>Moraxellales</taxon>
        <taxon>Moraxellaceae</taxon>
        <taxon>Acinetobacter</taxon>
        <taxon>Acinetobacter calcoaceticus/baumannii complex</taxon>
    </lineage>
</organism>
<proteinExistence type="predicted"/>
<dbReference type="Proteomes" id="UP001174156">
    <property type="component" value="Unassembled WGS sequence"/>
</dbReference>
<evidence type="ECO:0008006" key="4">
    <source>
        <dbReference type="Google" id="ProtNLM"/>
    </source>
</evidence>
<name>A0A5P6FSQ2_ACIBA</name>
<dbReference type="RefSeq" id="WP_086231599.1">
    <property type="nucleotide sequence ID" value="NZ_CP042556.1"/>
</dbReference>
<reference evidence="2 3" key="1">
    <citation type="journal article" date="2023" name="Nat. Commun.">
        <title>Genomic dissection of endemic carbapenem resistance reveals metallo-beta-lactamase dissemination through clonal, plasmid and integron transfer.</title>
        <authorList>
            <person name="Macesic N."/>
            <person name="Hawkey J."/>
            <person name="Vezina B."/>
            <person name="Wisniewski J.A."/>
            <person name="Cottingham H."/>
            <person name="Blakeway L.V."/>
            <person name="Harshegyi T."/>
            <person name="Pragastis K."/>
            <person name="Badoordeen G.Z."/>
            <person name="Dennison A."/>
            <person name="Spelman D.W."/>
            <person name="Jenney A.W.J."/>
            <person name="Peleg A.Y."/>
        </authorList>
    </citation>
    <scope>NUCLEOTIDE SEQUENCE [LARGE SCALE GENOMIC DNA]</scope>
    <source>
        <strain evidence="2 3">CPO519</strain>
    </source>
</reference>
<comment type="caution">
    <text evidence="1">The sequence shown here is derived from an EMBL/GenBank/DDBJ whole genome shotgun (WGS) entry which is preliminary data.</text>
</comment>
<dbReference type="AlphaFoldDB" id="A0A5P6FSQ2"/>
<evidence type="ECO:0000313" key="3">
    <source>
        <dbReference type="Proteomes" id="UP001174156"/>
    </source>
</evidence>